<protein>
    <submittedName>
        <fullName evidence="1">Uncharacterized protein</fullName>
    </submittedName>
</protein>
<name>A0ABD3P8T0_9STRA</name>
<dbReference type="AlphaFoldDB" id="A0ABD3P8T0"/>
<organism evidence="1 2">
    <name type="scientific">Cyclotella cryptica</name>
    <dbReference type="NCBI Taxonomy" id="29204"/>
    <lineage>
        <taxon>Eukaryota</taxon>
        <taxon>Sar</taxon>
        <taxon>Stramenopiles</taxon>
        <taxon>Ochrophyta</taxon>
        <taxon>Bacillariophyta</taxon>
        <taxon>Coscinodiscophyceae</taxon>
        <taxon>Thalassiosirophycidae</taxon>
        <taxon>Stephanodiscales</taxon>
        <taxon>Stephanodiscaceae</taxon>
        <taxon>Cyclotella</taxon>
    </lineage>
</organism>
<keyword evidence="2" id="KW-1185">Reference proteome</keyword>
<evidence type="ECO:0000313" key="1">
    <source>
        <dbReference type="EMBL" id="KAL3784600.1"/>
    </source>
</evidence>
<sequence>MRPEPVSGRDIYTDRMKCKMCQEVVWGNLRAIPYQLVIDEACLEEDPPREAQSDGCGEAVSHFRK</sequence>
<proteinExistence type="predicted"/>
<reference evidence="1 2" key="1">
    <citation type="journal article" date="2020" name="G3 (Bethesda)">
        <title>Improved Reference Genome for Cyclotella cryptica CCMP332, a Model for Cell Wall Morphogenesis, Salinity Adaptation, and Lipid Production in Diatoms (Bacillariophyta).</title>
        <authorList>
            <person name="Roberts W.R."/>
            <person name="Downey K.M."/>
            <person name="Ruck E.C."/>
            <person name="Traller J.C."/>
            <person name="Alverson A.J."/>
        </authorList>
    </citation>
    <scope>NUCLEOTIDE SEQUENCE [LARGE SCALE GENOMIC DNA]</scope>
    <source>
        <strain evidence="1 2">CCMP332</strain>
    </source>
</reference>
<dbReference type="Proteomes" id="UP001516023">
    <property type="component" value="Unassembled WGS sequence"/>
</dbReference>
<accession>A0ABD3P8T0</accession>
<dbReference type="EMBL" id="JABMIG020000232">
    <property type="protein sequence ID" value="KAL3784600.1"/>
    <property type="molecule type" value="Genomic_DNA"/>
</dbReference>
<gene>
    <name evidence="1" type="ORF">HJC23_007056</name>
</gene>
<evidence type="ECO:0000313" key="2">
    <source>
        <dbReference type="Proteomes" id="UP001516023"/>
    </source>
</evidence>
<comment type="caution">
    <text evidence="1">The sequence shown here is derived from an EMBL/GenBank/DDBJ whole genome shotgun (WGS) entry which is preliminary data.</text>
</comment>